<dbReference type="NCBIfam" id="TIGR01845">
    <property type="entry name" value="outer_NodT"/>
    <property type="match status" value="1"/>
</dbReference>
<keyword evidence="2" id="KW-0564">Palmitate</keyword>
<keyword evidence="2" id="KW-0472">Membrane</keyword>
<dbReference type="Proteomes" id="UP000290849">
    <property type="component" value="Unassembled WGS sequence"/>
</dbReference>
<protein>
    <submittedName>
        <fullName evidence="3">RND transporter</fullName>
    </submittedName>
</protein>
<dbReference type="OrthoDB" id="9770517at2"/>
<dbReference type="GO" id="GO:0005886">
    <property type="term" value="C:plasma membrane"/>
    <property type="evidence" value="ECO:0007669"/>
    <property type="project" value="UniProtKB-SubCell"/>
</dbReference>
<feature type="signal peptide" evidence="2">
    <location>
        <begin position="1"/>
        <end position="28"/>
    </location>
</feature>
<keyword evidence="4" id="KW-1185">Reference proteome</keyword>
<evidence type="ECO:0000313" key="3">
    <source>
        <dbReference type="EMBL" id="RXN86857.1"/>
    </source>
</evidence>
<evidence type="ECO:0000256" key="2">
    <source>
        <dbReference type="RuleBase" id="RU362097"/>
    </source>
</evidence>
<keyword evidence="2" id="KW-0449">Lipoprotein</keyword>
<dbReference type="Gene3D" id="2.20.200.10">
    <property type="entry name" value="Outer membrane efflux proteins (OEP)"/>
    <property type="match status" value="1"/>
</dbReference>
<dbReference type="AlphaFoldDB" id="A0A4Q1HHG1"/>
<keyword evidence="2" id="KW-1134">Transmembrane beta strand</keyword>
<dbReference type="InterPro" id="IPR010131">
    <property type="entry name" value="MdtP/NodT-like"/>
</dbReference>
<gene>
    <name evidence="3" type="ORF">C7R54_18280</name>
</gene>
<dbReference type="InterPro" id="IPR003423">
    <property type="entry name" value="OMP_efflux"/>
</dbReference>
<sequence>MSTAMMKHAMPALALPLTLALLAGCAVGPDYERPVQAVPAHFARADMEVGTDTGTDMNTPAQPPADADAQFWRGFGDDRLAALVGQALMANQDLKLALARYDAANALLANARLDRYPTVTASGQVGHQLLSKDQAFGAPRSERDTPTSSLQANASWELDLFGRVRRGIEAQQAEVAASAADARAMRVAVAAEVASAYVALRGAQARLRIARANAENQKQTLTLIQARIDAGRGSDLDLARARAQWETTASRVAVHEATIGVSEHRLAVLTARPAESIIRELDAPGPLPRLDPAIDPGTPAGMLRRRPDVAAAEARLHAATARIGVATADLFPRLTLGGLIGSASYSYGVFRSGSDTNLIALGVDWSFLDIGRVRARIAASHADATGLLAQYQQTVQLALEDTENALLRSARIGEEAGHLQRAASDSAAAVRLADARFRAGAIDYYQLLDAQREQLQAQDAAADADTRGAAAAIALYKALAGGWNAAGPAS</sequence>
<keyword evidence="2" id="KW-0732">Signal</keyword>
<comment type="subcellular location">
    <subcellularLocation>
        <location evidence="2">Cell membrane</location>
        <topology evidence="2">Lipid-anchor</topology>
    </subcellularLocation>
</comment>
<comment type="similarity">
    <text evidence="1 2">Belongs to the outer membrane factor (OMF) (TC 1.B.17) family.</text>
</comment>
<feature type="chain" id="PRO_5021017348" evidence="2">
    <location>
        <begin position="29"/>
        <end position="490"/>
    </location>
</feature>
<dbReference type="GO" id="GO:0015562">
    <property type="term" value="F:efflux transmembrane transporter activity"/>
    <property type="evidence" value="ECO:0007669"/>
    <property type="project" value="InterPro"/>
</dbReference>
<dbReference type="Pfam" id="PF02321">
    <property type="entry name" value="OEP"/>
    <property type="match status" value="2"/>
</dbReference>
<name>A0A4Q1HHG1_9BURK</name>
<proteinExistence type="inferred from homology"/>
<dbReference type="PROSITE" id="PS51257">
    <property type="entry name" value="PROKAR_LIPOPROTEIN"/>
    <property type="match status" value="1"/>
</dbReference>
<dbReference type="Gene3D" id="1.20.1600.10">
    <property type="entry name" value="Outer membrane efflux proteins (OEP)"/>
    <property type="match status" value="1"/>
</dbReference>
<dbReference type="PANTHER" id="PTHR30203:SF25">
    <property type="entry name" value="OUTER MEMBRANE PROTEIN-RELATED"/>
    <property type="match status" value="1"/>
</dbReference>
<keyword evidence="2" id="KW-0812">Transmembrane</keyword>
<dbReference type="SUPFAM" id="SSF56954">
    <property type="entry name" value="Outer membrane efflux proteins (OEP)"/>
    <property type="match status" value="1"/>
</dbReference>
<accession>A0A4Q1HHG1</accession>
<dbReference type="EMBL" id="PYAL01000005">
    <property type="protein sequence ID" value="RXN86857.1"/>
    <property type="molecule type" value="Genomic_DNA"/>
</dbReference>
<organism evidence="3 4">
    <name type="scientific">Achromobacter aloeverae</name>
    <dbReference type="NCBI Taxonomy" id="1750518"/>
    <lineage>
        <taxon>Bacteria</taxon>
        <taxon>Pseudomonadati</taxon>
        <taxon>Pseudomonadota</taxon>
        <taxon>Betaproteobacteria</taxon>
        <taxon>Burkholderiales</taxon>
        <taxon>Alcaligenaceae</taxon>
        <taxon>Achromobacter</taxon>
    </lineage>
</organism>
<evidence type="ECO:0000256" key="1">
    <source>
        <dbReference type="ARBA" id="ARBA00007613"/>
    </source>
</evidence>
<dbReference type="RefSeq" id="WP_129151857.1">
    <property type="nucleotide sequence ID" value="NZ_JBHSDO010000012.1"/>
</dbReference>
<comment type="caution">
    <text evidence="3">The sequence shown here is derived from an EMBL/GenBank/DDBJ whole genome shotgun (WGS) entry which is preliminary data.</text>
</comment>
<dbReference type="PANTHER" id="PTHR30203">
    <property type="entry name" value="OUTER MEMBRANE CATION EFFLUX PROTEIN"/>
    <property type="match status" value="1"/>
</dbReference>
<reference evidence="3 4" key="1">
    <citation type="journal article" date="2017" name="Int. J. Syst. Evol. Microbiol.">
        <title>Achromobacter aloeverae sp. nov., isolated from the root of Aloe vera (L.) Burm.f.</title>
        <authorList>
            <person name="Kuncharoen N."/>
            <person name="Muramatsu Y."/>
            <person name="Shibata C."/>
            <person name="Kamakura Y."/>
            <person name="Nakagawa Y."/>
            <person name="Tanasupawat S."/>
        </authorList>
    </citation>
    <scope>NUCLEOTIDE SEQUENCE [LARGE SCALE GENOMIC DNA]</scope>
    <source>
        <strain evidence="3 4">AVA-1</strain>
    </source>
</reference>
<evidence type="ECO:0000313" key="4">
    <source>
        <dbReference type="Proteomes" id="UP000290849"/>
    </source>
</evidence>